<evidence type="ECO:0000256" key="2">
    <source>
        <dbReference type="ARBA" id="ARBA00022448"/>
    </source>
</evidence>
<feature type="transmembrane region" description="Helical" evidence="10">
    <location>
        <begin position="14"/>
        <end position="31"/>
    </location>
</feature>
<evidence type="ECO:0000256" key="6">
    <source>
        <dbReference type="ARBA" id="ARBA00022958"/>
    </source>
</evidence>
<dbReference type="PANTHER" id="PTHR46157">
    <property type="entry name" value="K(+) EFFLUX ANTIPORTER 3, CHLOROPLASTIC"/>
    <property type="match status" value="1"/>
</dbReference>
<evidence type="ECO:0000256" key="1">
    <source>
        <dbReference type="ARBA" id="ARBA00004141"/>
    </source>
</evidence>
<keyword evidence="4" id="KW-0633">Potassium transport</keyword>
<keyword evidence="9 10" id="KW-0472">Membrane</keyword>
<name>A0ABV7XEI5_9SPHN</name>
<evidence type="ECO:0000256" key="5">
    <source>
        <dbReference type="ARBA" id="ARBA00022692"/>
    </source>
</evidence>
<dbReference type="PROSITE" id="PS51201">
    <property type="entry name" value="RCK_N"/>
    <property type="match status" value="1"/>
</dbReference>
<dbReference type="EMBL" id="JBHRXV010000011">
    <property type="protein sequence ID" value="MFC3713679.1"/>
    <property type="molecule type" value="Genomic_DNA"/>
</dbReference>
<dbReference type="InterPro" id="IPR003148">
    <property type="entry name" value="RCK_N"/>
</dbReference>
<accession>A0ABV7XEI5</accession>
<dbReference type="Pfam" id="PF00999">
    <property type="entry name" value="Na_H_Exchanger"/>
    <property type="match status" value="1"/>
</dbReference>
<feature type="transmembrane region" description="Helical" evidence="10">
    <location>
        <begin position="36"/>
        <end position="55"/>
    </location>
</feature>
<comment type="caution">
    <text evidence="12">The sequence shown here is derived from an EMBL/GenBank/DDBJ whole genome shotgun (WGS) entry which is preliminary data.</text>
</comment>
<feature type="transmembrane region" description="Helical" evidence="10">
    <location>
        <begin position="241"/>
        <end position="270"/>
    </location>
</feature>
<dbReference type="InterPro" id="IPR038770">
    <property type="entry name" value="Na+/solute_symporter_sf"/>
</dbReference>
<organism evidence="12 13">
    <name type="scientific">Sphingoaurantiacus capsulatus</name>
    <dbReference type="NCBI Taxonomy" id="1771310"/>
    <lineage>
        <taxon>Bacteria</taxon>
        <taxon>Pseudomonadati</taxon>
        <taxon>Pseudomonadota</taxon>
        <taxon>Alphaproteobacteria</taxon>
        <taxon>Sphingomonadales</taxon>
        <taxon>Sphingosinicellaceae</taxon>
        <taxon>Sphingoaurantiacus</taxon>
    </lineage>
</organism>
<feature type="transmembrane region" description="Helical" evidence="10">
    <location>
        <begin position="310"/>
        <end position="332"/>
    </location>
</feature>
<gene>
    <name evidence="12" type="ORF">ACFOMD_13955</name>
</gene>
<evidence type="ECO:0000256" key="4">
    <source>
        <dbReference type="ARBA" id="ARBA00022538"/>
    </source>
</evidence>
<evidence type="ECO:0000256" key="3">
    <source>
        <dbReference type="ARBA" id="ARBA00022449"/>
    </source>
</evidence>
<dbReference type="RefSeq" id="WP_380862409.1">
    <property type="nucleotide sequence ID" value="NZ_JBHRXV010000011.1"/>
</dbReference>
<evidence type="ECO:0000313" key="13">
    <source>
        <dbReference type="Proteomes" id="UP001595615"/>
    </source>
</evidence>
<feature type="transmembrane region" description="Helical" evidence="10">
    <location>
        <begin position="131"/>
        <end position="153"/>
    </location>
</feature>
<evidence type="ECO:0000259" key="11">
    <source>
        <dbReference type="PROSITE" id="PS51201"/>
    </source>
</evidence>
<feature type="transmembrane region" description="Helical" evidence="10">
    <location>
        <begin position="75"/>
        <end position="93"/>
    </location>
</feature>
<evidence type="ECO:0000256" key="10">
    <source>
        <dbReference type="SAM" id="Phobius"/>
    </source>
</evidence>
<evidence type="ECO:0000256" key="7">
    <source>
        <dbReference type="ARBA" id="ARBA00022989"/>
    </source>
</evidence>
<keyword evidence="5 10" id="KW-0812">Transmembrane</keyword>
<comment type="subcellular location">
    <subcellularLocation>
        <location evidence="1">Membrane</location>
        <topology evidence="1">Multi-pass membrane protein</topology>
    </subcellularLocation>
</comment>
<feature type="transmembrane region" description="Helical" evidence="10">
    <location>
        <begin position="285"/>
        <end position="303"/>
    </location>
</feature>
<protein>
    <submittedName>
        <fullName evidence="12">Cation:proton antiporter</fullName>
    </submittedName>
</protein>
<keyword evidence="8" id="KW-0406">Ion transport</keyword>
<keyword evidence="3" id="KW-0050">Antiport</keyword>
<evidence type="ECO:0000313" key="12">
    <source>
        <dbReference type="EMBL" id="MFC3713679.1"/>
    </source>
</evidence>
<keyword evidence="2" id="KW-0813">Transport</keyword>
<feature type="domain" description="RCK N-terminal" evidence="11">
    <location>
        <begin position="418"/>
        <end position="535"/>
    </location>
</feature>
<feature type="transmembrane region" description="Helical" evidence="10">
    <location>
        <begin position="102"/>
        <end position="125"/>
    </location>
</feature>
<evidence type="ECO:0000256" key="8">
    <source>
        <dbReference type="ARBA" id="ARBA00023065"/>
    </source>
</evidence>
<dbReference type="Pfam" id="PF02254">
    <property type="entry name" value="TrkA_N"/>
    <property type="match status" value="1"/>
</dbReference>
<feature type="transmembrane region" description="Helical" evidence="10">
    <location>
        <begin position="165"/>
        <end position="186"/>
    </location>
</feature>
<dbReference type="PANTHER" id="PTHR46157:SF4">
    <property type="entry name" value="K(+) EFFLUX ANTIPORTER 3, CHLOROPLASTIC"/>
    <property type="match status" value="1"/>
</dbReference>
<keyword evidence="7 10" id="KW-1133">Transmembrane helix</keyword>
<dbReference type="Proteomes" id="UP001595615">
    <property type="component" value="Unassembled WGS sequence"/>
</dbReference>
<proteinExistence type="predicted"/>
<sequence length="601" mass="62428">MAVDIHPTSAISDAIVILGAVGLVIPAFAAVRISPVVGFILIGMLVGPYGLGGLGDETSLLRWITISNPETVSTYGEIGIVLLMFAIGLELSFDRLRVMRRLVFGLGTAQVLISGAVIAGGLAIATGMGGATALVIGAALALSSTAIVLPMLTAEQALVTWAGRASLGILLLQDLALIPLLFAISVVGGTETFDAADLAALAAKGAAAIALLLLAGRLLLRPALARAARTRSPEMFMAASLLIVIAASALTAAAGLSLVVGALLAGLIIADTEFRQQVEVTIEPFKGLLLGVFLISIGMGLNLERLAEAPIGFVAGAALLVAVKALIVFPLLRGFIGNHAGLARVSLLLGPGGEMSLIILSAAAAARMLSPTVAADAQLVTALAMTTLPLLSRLGTLVEDRRKRELTHLLPPAAEAEAPRVVVIGFGRVGRLVADMLERHSIPYLAVDSDVDEIARSRAKGRSVCYGDANNLDLVNRLELGLARALVVTMDEPRTVARIVKAARADHPDLQIIARARDARHAAELYRLGVTDAVPETVEASLQLSEAVLVDIGVPMGPVIASIHEKRADLREQIQALVPGLEAPPTLGRRTLREAKPKPGL</sequence>
<keyword evidence="13" id="KW-1185">Reference proteome</keyword>
<dbReference type="InterPro" id="IPR006153">
    <property type="entry name" value="Cation/H_exchanger_TM"/>
</dbReference>
<dbReference type="Gene3D" id="3.40.50.720">
    <property type="entry name" value="NAD(P)-binding Rossmann-like Domain"/>
    <property type="match status" value="1"/>
</dbReference>
<evidence type="ECO:0000256" key="9">
    <source>
        <dbReference type="ARBA" id="ARBA00023136"/>
    </source>
</evidence>
<dbReference type="InterPro" id="IPR036291">
    <property type="entry name" value="NAD(P)-bd_dom_sf"/>
</dbReference>
<feature type="transmembrane region" description="Helical" evidence="10">
    <location>
        <begin position="198"/>
        <end position="220"/>
    </location>
</feature>
<dbReference type="SUPFAM" id="SSF51735">
    <property type="entry name" value="NAD(P)-binding Rossmann-fold domains"/>
    <property type="match status" value="1"/>
</dbReference>
<dbReference type="Gene3D" id="1.20.1530.20">
    <property type="match status" value="1"/>
</dbReference>
<reference evidence="13" key="1">
    <citation type="journal article" date="2019" name="Int. J. Syst. Evol. Microbiol.">
        <title>The Global Catalogue of Microorganisms (GCM) 10K type strain sequencing project: providing services to taxonomists for standard genome sequencing and annotation.</title>
        <authorList>
            <consortium name="The Broad Institute Genomics Platform"/>
            <consortium name="The Broad Institute Genome Sequencing Center for Infectious Disease"/>
            <person name="Wu L."/>
            <person name="Ma J."/>
        </authorList>
    </citation>
    <scope>NUCLEOTIDE SEQUENCE [LARGE SCALE GENOMIC DNA]</scope>
    <source>
        <strain evidence="13">KCTC 42644</strain>
    </source>
</reference>
<keyword evidence="6" id="KW-0630">Potassium</keyword>